<dbReference type="OrthoDB" id="5506973at2"/>
<dbReference type="STRING" id="1391654.AKJ09_00716"/>
<gene>
    <name evidence="2" type="ORF">AKJ09_00716</name>
</gene>
<feature type="region of interest" description="Disordered" evidence="1">
    <location>
        <begin position="1"/>
        <end position="20"/>
    </location>
</feature>
<dbReference type="EMBL" id="CP012333">
    <property type="protein sequence ID" value="AKU94052.1"/>
    <property type="molecule type" value="Genomic_DNA"/>
</dbReference>
<feature type="region of interest" description="Disordered" evidence="1">
    <location>
        <begin position="47"/>
        <end position="115"/>
    </location>
</feature>
<proteinExistence type="predicted"/>
<feature type="compositionally biased region" description="Low complexity" evidence="1">
    <location>
        <begin position="65"/>
        <end position="81"/>
    </location>
</feature>
<keyword evidence="3" id="KW-1185">Reference proteome</keyword>
<dbReference type="Proteomes" id="UP000064967">
    <property type="component" value="Chromosome"/>
</dbReference>
<evidence type="ECO:0000313" key="3">
    <source>
        <dbReference type="Proteomes" id="UP000064967"/>
    </source>
</evidence>
<dbReference type="RefSeq" id="WP_146645714.1">
    <property type="nucleotide sequence ID" value="NZ_CP012333.1"/>
</dbReference>
<accession>A0A0K1PKK6</accession>
<reference evidence="2 3" key="1">
    <citation type="submission" date="2015-08" db="EMBL/GenBank/DDBJ databases">
        <authorList>
            <person name="Babu N.S."/>
            <person name="Beckwith C.J."/>
            <person name="Beseler K.G."/>
            <person name="Brison A."/>
            <person name="Carone J.V."/>
            <person name="Caskin T.P."/>
            <person name="Diamond M."/>
            <person name="Durham M.E."/>
            <person name="Foxe J.M."/>
            <person name="Go M."/>
            <person name="Henderson B.A."/>
            <person name="Jones I.B."/>
            <person name="McGettigan J.A."/>
            <person name="Micheletti S.J."/>
            <person name="Nasrallah M.E."/>
            <person name="Ortiz D."/>
            <person name="Piller C.R."/>
            <person name="Privatt S.R."/>
            <person name="Schneider S.L."/>
            <person name="Sharp S."/>
            <person name="Smith T.C."/>
            <person name="Stanton J.D."/>
            <person name="Ullery H.E."/>
            <person name="Wilson R.J."/>
            <person name="Serrano M.G."/>
            <person name="Buck G."/>
            <person name="Lee V."/>
            <person name="Wang Y."/>
            <person name="Carvalho R."/>
            <person name="Voegtly L."/>
            <person name="Shi R."/>
            <person name="Duckworth R."/>
            <person name="Johnson A."/>
            <person name="Loviza R."/>
            <person name="Walstead R."/>
            <person name="Shah Z."/>
            <person name="Kiflezghi M."/>
            <person name="Wade K."/>
            <person name="Ball S.L."/>
            <person name="Bradley K.W."/>
            <person name="Asai D.J."/>
            <person name="Bowman C.A."/>
            <person name="Russell D.A."/>
            <person name="Pope W.H."/>
            <person name="Jacobs-Sera D."/>
            <person name="Hendrix R.W."/>
            <person name="Hatfull G.F."/>
        </authorList>
    </citation>
    <scope>NUCLEOTIDE SEQUENCE [LARGE SCALE GENOMIC DNA]</scope>
    <source>
        <strain evidence="2 3">DSM 27648</strain>
    </source>
</reference>
<organism evidence="2 3">
    <name type="scientific">Labilithrix luteola</name>
    <dbReference type="NCBI Taxonomy" id="1391654"/>
    <lineage>
        <taxon>Bacteria</taxon>
        <taxon>Pseudomonadati</taxon>
        <taxon>Myxococcota</taxon>
        <taxon>Polyangia</taxon>
        <taxon>Polyangiales</taxon>
        <taxon>Labilitrichaceae</taxon>
        <taxon>Labilithrix</taxon>
    </lineage>
</organism>
<sequence>MSSTRSTWLHGGAGAFSGRAAGRPNRLTLAASATLATLALTTLAPDASAQGKATTKTDSSKTEHTSTGATTTAGASADGTSNAVVLRPHEDGTSTTDQNASTVEPPKEDWDPTDVQEIPGKTYLFVGLRYRGNVIPKFMLNMFVDEGKTIYSNSIGAEIDIRKDGFSLIPSLVYTEYGTGDILFKEKGTKDIPGNYSLVNSSMKAVYVGADLLWSTKISKTLDFEYGAGFGLGVVFGDLVTNWVQQDPNGELRGSNGNRYSACPSVGAPNTGCNKADHQNASVDKVGGYKEPSWFDGGSRPVVFPWISFPQVGLRFKPVKQFEGRLGLGFALTGFWFGLSGNYGLEQKPKP</sequence>
<dbReference type="AlphaFoldDB" id="A0A0K1PKK6"/>
<dbReference type="KEGG" id="llu:AKJ09_00716"/>
<feature type="compositionally biased region" description="Polar residues" evidence="1">
    <location>
        <begin position="93"/>
        <end position="102"/>
    </location>
</feature>
<evidence type="ECO:0000256" key="1">
    <source>
        <dbReference type="SAM" id="MobiDB-lite"/>
    </source>
</evidence>
<evidence type="ECO:0000313" key="2">
    <source>
        <dbReference type="EMBL" id="AKU94052.1"/>
    </source>
</evidence>
<protein>
    <submittedName>
        <fullName evidence="2">Uncharacterized protein</fullName>
    </submittedName>
</protein>
<name>A0A0K1PKK6_9BACT</name>